<dbReference type="GO" id="GO:0015252">
    <property type="term" value="F:proton channel activity"/>
    <property type="evidence" value="ECO:0007669"/>
    <property type="project" value="InterPro"/>
</dbReference>
<dbReference type="OrthoDB" id="6429739at2759"/>
<evidence type="ECO:0000256" key="1">
    <source>
        <dbReference type="ARBA" id="ARBA00004651"/>
    </source>
</evidence>
<keyword evidence="5 12" id="KW-0812">Transmembrane</keyword>
<feature type="transmembrane region" description="Helical" evidence="12">
    <location>
        <begin position="78"/>
        <end position="98"/>
    </location>
</feature>
<dbReference type="GO" id="GO:0005886">
    <property type="term" value="C:plasma membrane"/>
    <property type="evidence" value="ECO:0007669"/>
    <property type="project" value="UniProtKB-SubCell"/>
</dbReference>
<gene>
    <name evidence="14" type="primary">LOC108924769</name>
</gene>
<feature type="transmembrane region" description="Helical" evidence="12">
    <location>
        <begin position="155"/>
        <end position="178"/>
    </location>
</feature>
<dbReference type="PANTHER" id="PTHR21522">
    <property type="entry name" value="PROTON CHANNEL OTOP"/>
    <property type="match status" value="1"/>
</dbReference>
<reference evidence="14" key="3">
    <citation type="submission" date="2025-09" db="UniProtKB">
        <authorList>
            <consortium name="Ensembl"/>
        </authorList>
    </citation>
    <scope>IDENTIFICATION</scope>
</reference>
<dbReference type="InterPro" id="IPR004878">
    <property type="entry name" value="Otopetrin"/>
</dbReference>
<evidence type="ECO:0000256" key="9">
    <source>
        <dbReference type="ARBA" id="ARBA00023136"/>
    </source>
</evidence>
<feature type="transmembrane region" description="Helical" evidence="12">
    <location>
        <begin position="119"/>
        <end position="143"/>
    </location>
</feature>
<evidence type="ECO:0000256" key="8">
    <source>
        <dbReference type="ARBA" id="ARBA00023065"/>
    </source>
</evidence>
<evidence type="ECO:0000256" key="13">
    <source>
        <dbReference type="SAM" id="SignalP"/>
    </source>
</evidence>
<keyword evidence="10" id="KW-0407">Ion channel</keyword>
<dbReference type="Pfam" id="PF03189">
    <property type="entry name" value="Otopetrin"/>
    <property type="match status" value="1"/>
</dbReference>
<keyword evidence="15" id="KW-1185">Reference proteome</keyword>
<evidence type="ECO:0000313" key="15">
    <source>
        <dbReference type="Proteomes" id="UP000694397"/>
    </source>
</evidence>
<keyword evidence="4" id="KW-1003">Cell membrane</keyword>
<protein>
    <recommendedName>
        <fullName evidence="16">Otopetrin-3-like</fullName>
    </recommendedName>
</protein>
<keyword evidence="7 12" id="KW-1133">Transmembrane helix</keyword>
<dbReference type="Ensembl" id="ENSSFOT00015065121.1">
    <property type="protein sequence ID" value="ENSSFOP00015064635.1"/>
    <property type="gene ID" value="ENSSFOG00015024651.1"/>
</dbReference>
<keyword evidence="6" id="KW-0375">Hydrogen ion transport</keyword>
<dbReference type="Proteomes" id="UP000694397">
    <property type="component" value="Chromosome 3"/>
</dbReference>
<dbReference type="GeneTree" id="ENSGT00940000160638"/>
<reference evidence="14 15" key="1">
    <citation type="submission" date="2019-04" db="EMBL/GenBank/DDBJ databases">
        <authorList>
            <consortium name="Wellcome Sanger Institute Data Sharing"/>
        </authorList>
    </citation>
    <scope>NUCLEOTIDE SEQUENCE [LARGE SCALE GENOMIC DNA]</scope>
</reference>
<evidence type="ECO:0000256" key="5">
    <source>
        <dbReference type="ARBA" id="ARBA00022692"/>
    </source>
</evidence>
<keyword evidence="8" id="KW-0406">Ion transport</keyword>
<organism evidence="14 15">
    <name type="scientific">Scleropages formosus</name>
    <name type="common">Asian bonytongue</name>
    <name type="synonym">Osteoglossum formosum</name>
    <dbReference type="NCBI Taxonomy" id="113540"/>
    <lineage>
        <taxon>Eukaryota</taxon>
        <taxon>Metazoa</taxon>
        <taxon>Chordata</taxon>
        <taxon>Craniata</taxon>
        <taxon>Vertebrata</taxon>
        <taxon>Euteleostomi</taxon>
        <taxon>Actinopterygii</taxon>
        <taxon>Neopterygii</taxon>
        <taxon>Teleostei</taxon>
        <taxon>Osteoglossocephala</taxon>
        <taxon>Osteoglossomorpha</taxon>
        <taxon>Osteoglossiformes</taxon>
        <taxon>Osteoglossidae</taxon>
        <taxon>Scleropages</taxon>
    </lineage>
</organism>
<dbReference type="PANTHER" id="PTHR21522:SF36">
    <property type="entry name" value="PROTON CHANNEL OTOP3"/>
    <property type="match status" value="1"/>
</dbReference>
<evidence type="ECO:0008006" key="16">
    <source>
        <dbReference type="Google" id="ProtNLM"/>
    </source>
</evidence>
<feature type="region of interest" description="Disordered" evidence="11">
    <location>
        <begin position="27"/>
        <end position="49"/>
    </location>
</feature>
<evidence type="ECO:0000313" key="14">
    <source>
        <dbReference type="Ensembl" id="ENSSFOP00015064635.1"/>
    </source>
</evidence>
<name>A0A8C9VTR8_SCLFO</name>
<evidence type="ECO:0000256" key="6">
    <source>
        <dbReference type="ARBA" id="ARBA00022781"/>
    </source>
</evidence>
<keyword evidence="9 12" id="KW-0472">Membrane</keyword>
<evidence type="ECO:0000256" key="11">
    <source>
        <dbReference type="SAM" id="MobiDB-lite"/>
    </source>
</evidence>
<feature type="transmembrane region" description="Helical" evidence="12">
    <location>
        <begin position="198"/>
        <end position="220"/>
    </location>
</feature>
<evidence type="ECO:0000256" key="2">
    <source>
        <dbReference type="ARBA" id="ARBA00006513"/>
    </source>
</evidence>
<comment type="subcellular location">
    <subcellularLocation>
        <location evidence="1">Cell membrane</location>
        <topology evidence="1">Multi-pass membrane protein</topology>
    </subcellularLocation>
</comment>
<reference evidence="14" key="2">
    <citation type="submission" date="2025-08" db="UniProtKB">
        <authorList>
            <consortium name="Ensembl"/>
        </authorList>
    </citation>
    <scope>IDENTIFICATION</scope>
</reference>
<sequence length="336" mass="37916">MLILCSDLLLWLSAVTEDTVHMEIELERENQNFSSPENDAEDPDKEPDDVGQCWCSPSTACRVFRKGFEVLYPFNMEYYLMAGCMLYVMWKNVGRHVGPRSHAERNQKLTLRLLRRSGILLGPLAGLLVLLVGVATFILYQIWVGSDRRSEAFLLFYGYHLAVMPVMSICCLVGIVIYELEKRARELGHNPTRSLDVLLLLTAAVGRLLLSYFCLVAAMAVGSSDLQGSMELAYSIACLVELVFQNMFIIDGLHRHPKRKRAKGNRWLVRRSHCLLSVHPFISRSVMASDPTETHTRGRRGKRQHAGCPICKLQSLLAFTIRHLESIACLIPPAAL</sequence>
<evidence type="ECO:0000256" key="7">
    <source>
        <dbReference type="ARBA" id="ARBA00022989"/>
    </source>
</evidence>
<accession>A0A8C9VTR8</accession>
<dbReference type="AlphaFoldDB" id="A0A8C9VTR8"/>
<feature type="transmembrane region" description="Helical" evidence="12">
    <location>
        <begin position="232"/>
        <end position="253"/>
    </location>
</feature>
<feature type="chain" id="PRO_5034360300" description="Otopetrin-3-like" evidence="13">
    <location>
        <begin position="17"/>
        <end position="336"/>
    </location>
</feature>
<keyword evidence="13" id="KW-0732">Signal</keyword>
<proteinExistence type="inferred from homology"/>
<keyword evidence="3" id="KW-0813">Transport</keyword>
<feature type="compositionally biased region" description="Acidic residues" evidence="11">
    <location>
        <begin position="38"/>
        <end position="49"/>
    </location>
</feature>
<evidence type="ECO:0000256" key="3">
    <source>
        <dbReference type="ARBA" id="ARBA00022448"/>
    </source>
</evidence>
<feature type="signal peptide" evidence="13">
    <location>
        <begin position="1"/>
        <end position="16"/>
    </location>
</feature>
<evidence type="ECO:0000256" key="4">
    <source>
        <dbReference type="ARBA" id="ARBA00022475"/>
    </source>
</evidence>
<evidence type="ECO:0000256" key="10">
    <source>
        <dbReference type="ARBA" id="ARBA00023303"/>
    </source>
</evidence>
<comment type="similarity">
    <text evidence="2">Belongs to the otopetrin family.</text>
</comment>
<evidence type="ECO:0000256" key="12">
    <source>
        <dbReference type="SAM" id="Phobius"/>
    </source>
</evidence>